<dbReference type="STRING" id="198628.Dda3937_03448"/>
<keyword evidence="5" id="KW-1185">Reference proteome</keyword>
<comment type="similarity">
    <text evidence="1">Belongs to the bacterial solute-binding protein 3 family.</text>
</comment>
<dbReference type="GO" id="GO:0047769">
    <property type="term" value="F:arogenate dehydratase activity"/>
    <property type="evidence" value="ECO:0007669"/>
    <property type="project" value="UniProtKB-EC"/>
</dbReference>
<keyword evidence="2" id="KW-0732">Signal</keyword>
<dbReference type="PANTHER" id="PTHR35936">
    <property type="entry name" value="MEMBRANE-BOUND LYTIC MUREIN TRANSGLYCOSYLASE F"/>
    <property type="match status" value="1"/>
</dbReference>
<evidence type="ECO:0000256" key="1">
    <source>
        <dbReference type="ARBA" id="ARBA00010333"/>
    </source>
</evidence>
<dbReference type="KEGG" id="ddd:Dda3937_03448"/>
<feature type="domain" description="Solute-binding protein family 3/N-terminal" evidence="3">
    <location>
        <begin position="64"/>
        <end position="287"/>
    </location>
</feature>
<accession>E0SEK0</accession>
<dbReference type="eggNOG" id="COG0834">
    <property type="taxonomic scope" value="Bacteria"/>
</dbReference>
<sequence>MSYNEAKKKVKTGSRRNGMIQWRFCLTGLQGTLMKKRFSLILLLGLAGGASAASHLDQVQEQGVLKVCTTGDYKPYTSLRADGDYEGIDIAMAQSLAKSLGVKVEWVKTSWKTLMPDFQSGKCDIAMGGISVTLERQKKAFFSSMLDVDGKIPLVRCDDKDKYQTIAQINQPSVRVIEPAGGTNEAFVHAHLPNARLALHDNVTIFQQLVDKQADVMITDASEALFQQQRYPQLCAVNPSSPMQYGEKAYMLPRDDMSWKLYVDQWLHLAKSTGEYRKIISEWLGKAE</sequence>
<dbReference type="Proteomes" id="UP000006859">
    <property type="component" value="Chromosome"/>
</dbReference>
<dbReference type="Gene3D" id="3.40.190.10">
    <property type="entry name" value="Periplasmic binding protein-like II"/>
    <property type="match status" value="2"/>
</dbReference>
<protein>
    <submittedName>
        <fullName evidence="4">Arogenate dehydratase</fullName>
        <ecNumber evidence="4">4.2.1.91</ecNumber>
    </submittedName>
</protein>
<dbReference type="InterPro" id="IPR001638">
    <property type="entry name" value="Solute-binding_3/MltF_N"/>
</dbReference>
<reference evidence="4 5" key="1">
    <citation type="journal article" date="2011" name="J. Bacteriol.">
        <title>Genome sequence of the plant-pathogenic bacterium Dickeya dadantii 3937.</title>
        <authorList>
            <person name="Glasner J.D."/>
            <person name="Yang C.H."/>
            <person name="Reverchon S."/>
            <person name="Hugouvieux-Cotte-Pattat N."/>
            <person name="Condemine G."/>
            <person name="Bohin J.P."/>
            <person name="Van Gijsegem F."/>
            <person name="Yang S."/>
            <person name="Franza T."/>
            <person name="Expert D."/>
            <person name="Plunkett G. III"/>
            <person name="San Francisco M.J."/>
            <person name="Charkowski A.O."/>
            <person name="Py B."/>
            <person name="Bell K."/>
            <person name="Rauscher L."/>
            <person name="Rodriguez-Palenzuela P."/>
            <person name="Toussaint A."/>
            <person name="Holeva M.C."/>
            <person name="He S.Y."/>
            <person name="Douet V."/>
            <person name="Boccara M."/>
            <person name="Blanco C."/>
            <person name="Toth I."/>
            <person name="Anderson B.D."/>
            <person name="Biehl B.S."/>
            <person name="Mau B."/>
            <person name="Flynn S.M."/>
            <person name="Barras F."/>
            <person name="Lindeberg M."/>
            <person name="Birch P.R."/>
            <person name="Tsuyumu S."/>
            <person name="Shi X."/>
            <person name="Hibbing M."/>
            <person name="Yap M.N."/>
            <person name="Carpentier M."/>
            <person name="Dassa E."/>
            <person name="Umehara M."/>
            <person name="Kim J.F."/>
            <person name="Rusch M."/>
            <person name="Soni P."/>
            <person name="Mayhew G.F."/>
            <person name="Fouts D.E."/>
            <person name="Gill S.R."/>
            <person name="Blattner F.R."/>
            <person name="Keen N.T."/>
            <person name="Perna N.T."/>
        </authorList>
    </citation>
    <scope>NUCLEOTIDE SEQUENCE [LARGE SCALE GENOMIC DNA]</scope>
    <source>
        <strain evidence="4 5">3937</strain>
    </source>
</reference>
<dbReference type="HOGENOM" id="CLU_019602_9_0_6"/>
<proteinExistence type="inferred from homology"/>
<evidence type="ECO:0000313" key="4">
    <source>
        <dbReference type="EMBL" id="ADM99934.1"/>
    </source>
</evidence>
<dbReference type="AlphaFoldDB" id="E0SEK0"/>
<dbReference type="EMBL" id="CP002038">
    <property type="protein sequence ID" value="ADM99934.1"/>
    <property type="molecule type" value="Genomic_DNA"/>
</dbReference>
<dbReference type="EC" id="4.2.1.91" evidence="4"/>
<evidence type="ECO:0000259" key="3">
    <source>
        <dbReference type="SMART" id="SM00062"/>
    </source>
</evidence>
<organism evidence="4 5">
    <name type="scientific">Dickeya dadantii (strain 3937)</name>
    <name type="common">Erwinia chrysanthemi (strain 3937)</name>
    <dbReference type="NCBI Taxonomy" id="198628"/>
    <lineage>
        <taxon>Bacteria</taxon>
        <taxon>Pseudomonadati</taxon>
        <taxon>Pseudomonadota</taxon>
        <taxon>Gammaproteobacteria</taxon>
        <taxon>Enterobacterales</taxon>
        <taxon>Pectobacteriaceae</taxon>
        <taxon>Dickeya</taxon>
    </lineage>
</organism>
<dbReference type="PANTHER" id="PTHR35936:SF19">
    <property type="entry name" value="AMINO-ACID-BINDING PROTEIN YXEM-RELATED"/>
    <property type="match status" value="1"/>
</dbReference>
<dbReference type="Pfam" id="PF00497">
    <property type="entry name" value="SBP_bac_3"/>
    <property type="match status" value="1"/>
</dbReference>
<dbReference type="SUPFAM" id="SSF53850">
    <property type="entry name" value="Periplasmic binding protein-like II"/>
    <property type="match status" value="1"/>
</dbReference>
<keyword evidence="4" id="KW-0456">Lyase</keyword>
<gene>
    <name evidence="4" type="ordered locus">Dda3937_03448</name>
</gene>
<evidence type="ECO:0000313" key="5">
    <source>
        <dbReference type="Proteomes" id="UP000006859"/>
    </source>
</evidence>
<name>E0SEK0_DICD3</name>
<evidence type="ECO:0000256" key="2">
    <source>
        <dbReference type="ARBA" id="ARBA00022729"/>
    </source>
</evidence>
<dbReference type="SMART" id="SM00062">
    <property type="entry name" value="PBPb"/>
    <property type="match status" value="1"/>
</dbReference>